<keyword evidence="2" id="KW-0812">Transmembrane</keyword>
<evidence type="ECO:0000256" key="1">
    <source>
        <dbReference type="SAM" id="MobiDB-lite"/>
    </source>
</evidence>
<dbReference type="Proteomes" id="UP000887574">
    <property type="component" value="Unplaced"/>
</dbReference>
<protein>
    <submittedName>
        <fullName evidence="4">Uncharacterized protein</fullName>
    </submittedName>
</protein>
<sequence>MPLDLISNGQVIVWFTILQSVLLFCIFNPRTGYSPLSLLSYLISIPVIFNSSPCSAPPSTTPIHLPAYSVMATFQSFLPNANPIYNPSRHLRSRQDHRHRHHSRSTPSHNYFNKYSTKMRRLRPLPTAPTSFLSEEQKNKSALVALPVVDGRMAGLDNQLDLYQARERKKATVSDLSSAIQATTTVWQLYNHCSAGFVQTFMGITNANGRVEDVCLSEILV</sequence>
<dbReference type="AlphaFoldDB" id="A0A915EBB2"/>
<keyword evidence="3" id="KW-1185">Reference proteome</keyword>
<accession>A0A915EBB2</accession>
<evidence type="ECO:0000313" key="4">
    <source>
        <dbReference type="WBParaSite" id="jg484"/>
    </source>
</evidence>
<proteinExistence type="predicted"/>
<evidence type="ECO:0000256" key="2">
    <source>
        <dbReference type="SAM" id="Phobius"/>
    </source>
</evidence>
<keyword evidence="2" id="KW-0472">Membrane</keyword>
<keyword evidence="2" id="KW-1133">Transmembrane helix</keyword>
<reference evidence="4" key="1">
    <citation type="submission" date="2022-11" db="UniProtKB">
        <authorList>
            <consortium name="WormBaseParasite"/>
        </authorList>
    </citation>
    <scope>IDENTIFICATION</scope>
</reference>
<evidence type="ECO:0000313" key="3">
    <source>
        <dbReference type="Proteomes" id="UP000887574"/>
    </source>
</evidence>
<feature type="region of interest" description="Disordered" evidence="1">
    <location>
        <begin position="88"/>
        <end position="110"/>
    </location>
</feature>
<feature type="compositionally biased region" description="Basic residues" evidence="1">
    <location>
        <begin position="89"/>
        <end position="104"/>
    </location>
</feature>
<dbReference type="WBParaSite" id="jg484">
    <property type="protein sequence ID" value="jg484"/>
    <property type="gene ID" value="jg484"/>
</dbReference>
<name>A0A915EBB2_9BILA</name>
<feature type="transmembrane region" description="Helical" evidence="2">
    <location>
        <begin position="6"/>
        <end position="26"/>
    </location>
</feature>
<organism evidence="3 4">
    <name type="scientific">Ditylenchus dipsaci</name>
    <dbReference type="NCBI Taxonomy" id="166011"/>
    <lineage>
        <taxon>Eukaryota</taxon>
        <taxon>Metazoa</taxon>
        <taxon>Ecdysozoa</taxon>
        <taxon>Nematoda</taxon>
        <taxon>Chromadorea</taxon>
        <taxon>Rhabditida</taxon>
        <taxon>Tylenchina</taxon>
        <taxon>Tylenchomorpha</taxon>
        <taxon>Sphaerularioidea</taxon>
        <taxon>Anguinidae</taxon>
        <taxon>Anguininae</taxon>
        <taxon>Ditylenchus</taxon>
    </lineage>
</organism>